<sequence length="111" mass="12451">MWPYCSQPLYATGLPIVVNVTILNSMSVYGRVIDQPVYHPVINRNGLWLRVGVTYSKDLWPWSGYMALHISVQEGPDHGQETKEVARNYDGIAEGWVSLKVESQVMVSVGT</sequence>
<dbReference type="AlphaFoldDB" id="A0A183SCL4"/>
<dbReference type="InterPro" id="IPR057060">
    <property type="entry name" value="MBTPS1_3rd"/>
</dbReference>
<organism evidence="4">
    <name type="scientific">Schistocephalus solidus</name>
    <name type="common">Tapeworm</name>
    <dbReference type="NCBI Taxonomy" id="70667"/>
    <lineage>
        <taxon>Eukaryota</taxon>
        <taxon>Metazoa</taxon>
        <taxon>Spiralia</taxon>
        <taxon>Lophotrochozoa</taxon>
        <taxon>Platyhelminthes</taxon>
        <taxon>Cestoda</taxon>
        <taxon>Eucestoda</taxon>
        <taxon>Diphyllobothriidea</taxon>
        <taxon>Diphyllobothriidae</taxon>
        <taxon>Schistocephalus</taxon>
    </lineage>
</organism>
<dbReference type="STRING" id="70667.A0A183SCL4"/>
<gene>
    <name evidence="2" type="ORF">SSLN_LOCUS1962</name>
</gene>
<name>A0A183SCL4_SCHSO</name>
<proteinExistence type="predicted"/>
<dbReference type="WBParaSite" id="SSLN_0000203001-mRNA-1">
    <property type="protein sequence ID" value="SSLN_0000203001-mRNA-1"/>
    <property type="gene ID" value="SSLN_0000203001"/>
</dbReference>
<protein>
    <submittedName>
        <fullName evidence="4">Lectin_legB domain-containing protein</fullName>
    </submittedName>
</protein>
<dbReference type="Proteomes" id="UP000275846">
    <property type="component" value="Unassembled WGS sequence"/>
</dbReference>
<evidence type="ECO:0000313" key="2">
    <source>
        <dbReference type="EMBL" id="VDL88347.1"/>
    </source>
</evidence>
<reference evidence="2 3" key="2">
    <citation type="submission" date="2018-11" db="EMBL/GenBank/DDBJ databases">
        <authorList>
            <consortium name="Pathogen Informatics"/>
        </authorList>
    </citation>
    <scope>NUCLEOTIDE SEQUENCE [LARGE SCALE GENOMIC DNA]</scope>
    <source>
        <strain evidence="2 3">NST_G2</strain>
    </source>
</reference>
<dbReference type="OrthoDB" id="1740355at2759"/>
<accession>A0A183SCL4</accession>
<dbReference type="Pfam" id="PF23094">
    <property type="entry name" value="MBTPS1_3rd"/>
    <property type="match status" value="1"/>
</dbReference>
<dbReference type="EMBL" id="UYSU01011165">
    <property type="protein sequence ID" value="VDL88347.1"/>
    <property type="molecule type" value="Genomic_DNA"/>
</dbReference>
<reference evidence="4" key="1">
    <citation type="submission" date="2016-06" db="UniProtKB">
        <authorList>
            <consortium name="WormBaseParasite"/>
        </authorList>
    </citation>
    <scope>IDENTIFICATION</scope>
</reference>
<evidence type="ECO:0000259" key="1">
    <source>
        <dbReference type="Pfam" id="PF23094"/>
    </source>
</evidence>
<feature type="domain" description="MBTPS1 third" evidence="1">
    <location>
        <begin position="1"/>
        <end position="105"/>
    </location>
</feature>
<evidence type="ECO:0000313" key="4">
    <source>
        <dbReference type="WBParaSite" id="SSLN_0000203001-mRNA-1"/>
    </source>
</evidence>
<keyword evidence="3" id="KW-1185">Reference proteome</keyword>
<evidence type="ECO:0000313" key="3">
    <source>
        <dbReference type="Proteomes" id="UP000275846"/>
    </source>
</evidence>